<dbReference type="Proteomes" id="UP000007431">
    <property type="component" value="Unassembled WGS sequence"/>
</dbReference>
<organism evidence="4">
    <name type="scientific">Schizophyllum commune (strain H4-8 / FGSC 9210)</name>
    <name type="common">Split gill fungus</name>
    <dbReference type="NCBI Taxonomy" id="578458"/>
    <lineage>
        <taxon>Eukaryota</taxon>
        <taxon>Fungi</taxon>
        <taxon>Dikarya</taxon>
        <taxon>Basidiomycota</taxon>
        <taxon>Agaricomycotina</taxon>
        <taxon>Agaricomycetes</taxon>
        <taxon>Agaricomycetidae</taxon>
        <taxon>Agaricales</taxon>
        <taxon>Schizophyllaceae</taxon>
        <taxon>Schizophyllum</taxon>
    </lineage>
</organism>
<dbReference type="OMA" id="DYLDQQD"/>
<name>D8QD10_SCHCM</name>
<feature type="transmembrane region" description="Helical" evidence="2">
    <location>
        <begin position="149"/>
        <end position="171"/>
    </location>
</feature>
<feature type="transmembrane region" description="Helical" evidence="2">
    <location>
        <begin position="119"/>
        <end position="143"/>
    </location>
</feature>
<reference evidence="3 4" key="1">
    <citation type="journal article" date="2010" name="Nat. Biotechnol.">
        <title>Genome sequence of the model mushroom Schizophyllum commune.</title>
        <authorList>
            <person name="Ohm R.A."/>
            <person name="de Jong J.F."/>
            <person name="Lugones L.G."/>
            <person name="Aerts A."/>
            <person name="Kothe E."/>
            <person name="Stajich J.E."/>
            <person name="de Vries R.P."/>
            <person name="Record E."/>
            <person name="Levasseur A."/>
            <person name="Baker S.E."/>
            <person name="Bartholomew K.A."/>
            <person name="Coutinho P.M."/>
            <person name="Erdmann S."/>
            <person name="Fowler T.J."/>
            <person name="Gathman A.C."/>
            <person name="Lombard V."/>
            <person name="Henrissat B."/>
            <person name="Knabe N."/>
            <person name="Kuees U."/>
            <person name="Lilly W.W."/>
            <person name="Lindquist E."/>
            <person name="Lucas S."/>
            <person name="Magnuson J.K."/>
            <person name="Piumi F."/>
            <person name="Raudaskoski M."/>
            <person name="Salamov A."/>
            <person name="Schmutz J."/>
            <person name="Schwarze F.W.M.R."/>
            <person name="vanKuyk P.A."/>
            <person name="Horton J.S."/>
            <person name="Grigoriev I.V."/>
            <person name="Woesten H.A.B."/>
        </authorList>
    </citation>
    <scope>NUCLEOTIDE SEQUENCE [LARGE SCALE GENOMIC DNA]</scope>
    <source>
        <strain evidence="4">H4-8 / FGSC 9210</strain>
    </source>
</reference>
<dbReference type="InParanoid" id="D8QD10"/>
<dbReference type="RefSeq" id="XP_003029524.1">
    <property type="nucleotide sequence ID" value="XM_003029478.1"/>
</dbReference>
<feature type="transmembrane region" description="Helical" evidence="2">
    <location>
        <begin position="178"/>
        <end position="199"/>
    </location>
</feature>
<keyword evidence="4" id="KW-1185">Reference proteome</keyword>
<feature type="compositionally biased region" description="Polar residues" evidence="1">
    <location>
        <begin position="223"/>
        <end position="237"/>
    </location>
</feature>
<evidence type="ECO:0000313" key="4">
    <source>
        <dbReference type="Proteomes" id="UP000007431"/>
    </source>
</evidence>
<proteinExistence type="predicted"/>
<evidence type="ECO:0000313" key="3">
    <source>
        <dbReference type="EMBL" id="EFI94621.1"/>
    </source>
</evidence>
<keyword evidence="2" id="KW-0812">Transmembrane</keyword>
<feature type="transmembrane region" description="Helical" evidence="2">
    <location>
        <begin position="85"/>
        <end position="107"/>
    </location>
</feature>
<dbReference type="GeneID" id="9591349"/>
<sequence>MVKIWGLDLSEFTFAKFGSKNMWSTDFHRRRTKVIVYQLAMVFHVVSESVGTAALSDYVDQQNGIQRVHPGASEYNNDFIGVASYNIFVGIYVATIFGSGFFFDLIWPERAESLSVKRAWKACSVLACIMALADAIAMTVIVATRAAHITGISGAEAASVLAIVGGPHLVYRHNAYCVASVVLLWIGTVSTFASTFVMWEALSYIDHHGARSKTGKALAGNGADSTKSNTESSTPVV</sequence>
<dbReference type="HOGENOM" id="CLU_082451_0_0_1"/>
<evidence type="ECO:0000256" key="2">
    <source>
        <dbReference type="SAM" id="Phobius"/>
    </source>
</evidence>
<dbReference type="VEuPathDB" id="FungiDB:SCHCODRAFT_02635690"/>
<dbReference type="EMBL" id="GL377309">
    <property type="protein sequence ID" value="EFI94621.1"/>
    <property type="molecule type" value="Genomic_DNA"/>
</dbReference>
<protein>
    <submittedName>
        <fullName evidence="3">Uncharacterized protein</fullName>
    </submittedName>
</protein>
<evidence type="ECO:0000256" key="1">
    <source>
        <dbReference type="SAM" id="MobiDB-lite"/>
    </source>
</evidence>
<accession>D8QD10</accession>
<feature type="transmembrane region" description="Helical" evidence="2">
    <location>
        <begin position="34"/>
        <end position="55"/>
    </location>
</feature>
<dbReference type="eggNOG" id="ENOG502RY6P">
    <property type="taxonomic scope" value="Eukaryota"/>
</dbReference>
<dbReference type="AlphaFoldDB" id="D8QD10"/>
<keyword evidence="2" id="KW-1133">Transmembrane helix</keyword>
<keyword evidence="2" id="KW-0472">Membrane</keyword>
<gene>
    <name evidence="3" type="ORF">SCHCODRAFT_258105</name>
</gene>
<feature type="region of interest" description="Disordered" evidence="1">
    <location>
        <begin position="216"/>
        <end position="237"/>
    </location>
</feature>
<dbReference type="KEGG" id="scm:SCHCO_02635690"/>
<dbReference type="OrthoDB" id="3596006at2759"/>